<feature type="domain" description="Signal transduction histidine kinase internal region" evidence="2">
    <location>
        <begin position="143"/>
        <end position="221"/>
    </location>
</feature>
<dbReference type="GO" id="GO:0000155">
    <property type="term" value="F:phosphorelay sensor kinase activity"/>
    <property type="evidence" value="ECO:0007669"/>
    <property type="project" value="InterPro"/>
</dbReference>
<proteinExistence type="predicted"/>
<dbReference type="GO" id="GO:0016020">
    <property type="term" value="C:membrane"/>
    <property type="evidence" value="ECO:0007669"/>
    <property type="project" value="InterPro"/>
</dbReference>
<dbReference type="EMBL" id="FOBB01000010">
    <property type="protein sequence ID" value="SEN42667.1"/>
    <property type="molecule type" value="Genomic_DNA"/>
</dbReference>
<feature type="transmembrane region" description="Helical" evidence="1">
    <location>
        <begin position="101"/>
        <end position="122"/>
    </location>
</feature>
<keyword evidence="1" id="KW-1133">Transmembrane helix</keyword>
<evidence type="ECO:0000313" key="3">
    <source>
        <dbReference type="EMBL" id="SEN42667.1"/>
    </source>
</evidence>
<accession>A0A1H8GGQ7</accession>
<name>A0A1H8GGQ7_9BACT</name>
<dbReference type="RefSeq" id="WP_089919752.1">
    <property type="nucleotide sequence ID" value="NZ_FOBB01000010.1"/>
</dbReference>
<dbReference type="PANTHER" id="PTHR34220">
    <property type="entry name" value="SENSOR HISTIDINE KINASE YPDA"/>
    <property type="match status" value="1"/>
</dbReference>
<dbReference type="InterPro" id="IPR036890">
    <property type="entry name" value="HATPase_C_sf"/>
</dbReference>
<dbReference type="InterPro" id="IPR010559">
    <property type="entry name" value="Sig_transdc_His_kin_internal"/>
</dbReference>
<keyword evidence="1" id="KW-0472">Membrane</keyword>
<dbReference type="OrthoDB" id="9792992at2"/>
<evidence type="ECO:0000256" key="1">
    <source>
        <dbReference type="SAM" id="Phobius"/>
    </source>
</evidence>
<keyword evidence="1" id="KW-0812">Transmembrane</keyword>
<feature type="transmembrane region" description="Helical" evidence="1">
    <location>
        <begin position="9"/>
        <end position="27"/>
    </location>
</feature>
<organism evidence="3 4">
    <name type="scientific">Chitinophaga rupis</name>
    <dbReference type="NCBI Taxonomy" id="573321"/>
    <lineage>
        <taxon>Bacteria</taxon>
        <taxon>Pseudomonadati</taxon>
        <taxon>Bacteroidota</taxon>
        <taxon>Chitinophagia</taxon>
        <taxon>Chitinophagales</taxon>
        <taxon>Chitinophagaceae</taxon>
        <taxon>Chitinophaga</taxon>
    </lineage>
</organism>
<dbReference type="Proteomes" id="UP000198984">
    <property type="component" value="Unassembled WGS sequence"/>
</dbReference>
<protein>
    <submittedName>
        <fullName evidence="3">GHKL domain-containing protein</fullName>
    </submittedName>
</protein>
<feature type="transmembrane region" description="Helical" evidence="1">
    <location>
        <begin position="33"/>
        <end position="50"/>
    </location>
</feature>
<gene>
    <name evidence="3" type="ORF">SAMN04488505_110126</name>
</gene>
<dbReference type="Gene3D" id="3.30.565.10">
    <property type="entry name" value="Histidine kinase-like ATPase, C-terminal domain"/>
    <property type="match status" value="1"/>
</dbReference>
<dbReference type="STRING" id="573321.SAMN04488505_110126"/>
<dbReference type="PANTHER" id="PTHR34220:SF7">
    <property type="entry name" value="SENSOR HISTIDINE KINASE YPDA"/>
    <property type="match status" value="1"/>
</dbReference>
<evidence type="ECO:0000259" key="2">
    <source>
        <dbReference type="Pfam" id="PF06580"/>
    </source>
</evidence>
<dbReference type="Pfam" id="PF06580">
    <property type="entry name" value="His_kinase"/>
    <property type="match status" value="1"/>
</dbReference>
<keyword evidence="4" id="KW-1185">Reference proteome</keyword>
<sequence>MNSSLKKKLIWALIAVCIFVLFLWLFKLGMPEAAFQFATGITAIIMAGLLSGRYAARLWYKSGDRTFNKTLTVLIAGVLIGLFLIGFFVNKMIEHTRFNYFFFTIIALFLVNAFMAIIISLVRYRIRRNIHSAQTALAQSKTELQLMQAQLSPHFLFNTLNNLYGLSLTDHQKVPGLLLKLSDLLRYSVYEAKEVFVPLREEVNYLKNYVEFEKIRLEERLLLSLEMQEEIDASVTIAPMLLIIFLENAFKHSKNNEDEKIFIDVVLRAEEDSIFFSVKNSCSPPMLMPASSKAHSGFGMESVKKRLDLLYPNRHELKIARSERSYSVILSLKRP</sequence>
<dbReference type="AlphaFoldDB" id="A0A1H8GGQ7"/>
<reference evidence="3 4" key="1">
    <citation type="submission" date="2016-10" db="EMBL/GenBank/DDBJ databases">
        <authorList>
            <person name="de Groot N.N."/>
        </authorList>
    </citation>
    <scope>NUCLEOTIDE SEQUENCE [LARGE SCALE GENOMIC DNA]</scope>
    <source>
        <strain evidence="3 4">DSM 21039</strain>
    </source>
</reference>
<dbReference type="InterPro" id="IPR050640">
    <property type="entry name" value="Bact_2-comp_sensor_kinase"/>
</dbReference>
<evidence type="ECO:0000313" key="4">
    <source>
        <dbReference type="Proteomes" id="UP000198984"/>
    </source>
</evidence>
<feature type="transmembrane region" description="Helical" evidence="1">
    <location>
        <begin position="71"/>
        <end position="89"/>
    </location>
</feature>